<evidence type="ECO:0000313" key="3">
    <source>
        <dbReference type="Proteomes" id="UP000638848"/>
    </source>
</evidence>
<keyword evidence="3" id="KW-1185">Reference proteome</keyword>
<dbReference type="AlphaFoldDB" id="A0A917LYL5"/>
<reference evidence="2" key="1">
    <citation type="journal article" date="2014" name="Int. J. Syst. Evol. Microbiol.">
        <title>Complete genome sequence of Corynebacterium casei LMG S-19264T (=DSM 44701T), isolated from a smear-ripened cheese.</title>
        <authorList>
            <consortium name="US DOE Joint Genome Institute (JGI-PGF)"/>
            <person name="Walter F."/>
            <person name="Albersmeier A."/>
            <person name="Kalinowski J."/>
            <person name="Ruckert C."/>
        </authorList>
    </citation>
    <scope>NUCLEOTIDE SEQUENCE</scope>
    <source>
        <strain evidence="2">CGMCC 1.12187</strain>
    </source>
</reference>
<accession>A0A917LYL5</accession>
<name>A0A917LYL5_9MICC</name>
<evidence type="ECO:0000313" key="2">
    <source>
        <dbReference type="EMBL" id="GGG65649.1"/>
    </source>
</evidence>
<feature type="region of interest" description="Disordered" evidence="1">
    <location>
        <begin position="46"/>
        <end position="103"/>
    </location>
</feature>
<protein>
    <submittedName>
        <fullName evidence="2">Uncharacterized protein</fullName>
    </submittedName>
</protein>
<dbReference type="Proteomes" id="UP000638848">
    <property type="component" value="Unassembled WGS sequence"/>
</dbReference>
<sequence>MSLEAWWERLGDVSSAKLTPMVITPRRLLLPVTLMCALTLSGCSSNGPAAPAAPQVSASEETSVSSAPAASPTPATTPTPTASPTGDSPEPAVSPSTSAQEEPAVALDQTFTSPDGYLSFRYPTGWTVSVPEGSVEERISRWTLRDAEGEQVLSLSVRPDEDPYKVSPPLTPVVMPQGSIPGVTDMLGNHAQAAVASTPGQSRGGDAGVLYGMTSATGADPVFGDLRWGDGYLISFSGYLRLGPNDVVDMTAGAEQFAASPRFRHQILPIIQSFTAMSPGTDYLPGQDSTTGAGSPTVAPERGAGATCVGARYSYLNLQGVTCQEAQEILQLVSDTGEPIGARGRRTADYHCFWSSIGEVEEGYADVICKPRNGDGLVASESLFDAYFLNPKTTYNG</sequence>
<feature type="compositionally biased region" description="Low complexity" evidence="1">
    <location>
        <begin position="48"/>
        <end position="85"/>
    </location>
</feature>
<reference evidence="2" key="2">
    <citation type="submission" date="2020-09" db="EMBL/GenBank/DDBJ databases">
        <authorList>
            <person name="Sun Q."/>
            <person name="Zhou Y."/>
        </authorList>
    </citation>
    <scope>NUCLEOTIDE SEQUENCE</scope>
    <source>
        <strain evidence="2">CGMCC 1.12187</strain>
    </source>
</reference>
<gene>
    <name evidence="2" type="ORF">GCM10011374_31920</name>
</gene>
<organism evidence="2 3">
    <name type="scientific">Kocuria dechangensis</name>
    <dbReference type="NCBI Taxonomy" id="1176249"/>
    <lineage>
        <taxon>Bacteria</taxon>
        <taxon>Bacillati</taxon>
        <taxon>Actinomycetota</taxon>
        <taxon>Actinomycetes</taxon>
        <taxon>Micrococcales</taxon>
        <taxon>Micrococcaceae</taxon>
        <taxon>Kocuria</taxon>
    </lineage>
</organism>
<evidence type="ECO:0000256" key="1">
    <source>
        <dbReference type="SAM" id="MobiDB-lite"/>
    </source>
</evidence>
<proteinExistence type="predicted"/>
<dbReference type="EMBL" id="BMEQ01000022">
    <property type="protein sequence ID" value="GGG65649.1"/>
    <property type="molecule type" value="Genomic_DNA"/>
</dbReference>
<comment type="caution">
    <text evidence="2">The sequence shown here is derived from an EMBL/GenBank/DDBJ whole genome shotgun (WGS) entry which is preliminary data.</text>
</comment>